<dbReference type="InterPro" id="IPR003598">
    <property type="entry name" value="Ig_sub2"/>
</dbReference>
<sequence>MFLLYALTTTLTFIKVCCFISTESKNGSESIWWGSTVPNSTQEAYAAVTLKVGLPETVIDRAPVFTVKPVSTRVGLGGDVTFYCHPKPQIIWRKDGANISEGRRHVMYEDQTENFILKVLYCKQSDNGLYTCNASNLAGQTYSAVLVIVKGKNNVCRYLLLATLCTLIDPYAVRMSMYIQFTLGSKKKLLIIWGVTMSPPMMMPCTSVR</sequence>
<dbReference type="Gene3D" id="2.60.40.10">
    <property type="entry name" value="Immunoglobulins"/>
    <property type="match status" value="1"/>
</dbReference>
<keyword evidence="5" id="KW-0393">Immunoglobulin domain</keyword>
<dbReference type="InterPro" id="IPR052385">
    <property type="entry name" value="Obscurin/Obscurin-like_Reg"/>
</dbReference>
<name>A0A671KDM5_9TELE</name>
<reference evidence="8" key="1">
    <citation type="submission" date="2025-08" db="UniProtKB">
        <authorList>
            <consortium name="Ensembl"/>
        </authorList>
    </citation>
    <scope>IDENTIFICATION</scope>
</reference>
<dbReference type="InterPro" id="IPR013783">
    <property type="entry name" value="Ig-like_fold"/>
</dbReference>
<proteinExistence type="predicted"/>
<evidence type="ECO:0000256" key="4">
    <source>
        <dbReference type="ARBA" id="ARBA00023157"/>
    </source>
</evidence>
<evidence type="ECO:0000313" key="8">
    <source>
        <dbReference type="Ensembl" id="ENSSANP00000005639.1"/>
    </source>
</evidence>
<accession>A0A671KDM5</accession>
<evidence type="ECO:0000256" key="6">
    <source>
        <dbReference type="SAM" id="SignalP"/>
    </source>
</evidence>
<dbReference type="SMART" id="SM00409">
    <property type="entry name" value="IG"/>
    <property type="match status" value="1"/>
</dbReference>
<keyword evidence="2" id="KW-0963">Cytoplasm</keyword>
<dbReference type="PANTHER" id="PTHR35971">
    <property type="entry name" value="SI:DKEY-31G6.6"/>
    <property type="match status" value="1"/>
</dbReference>
<dbReference type="InterPro" id="IPR036179">
    <property type="entry name" value="Ig-like_dom_sf"/>
</dbReference>
<feature type="signal peptide" evidence="6">
    <location>
        <begin position="1"/>
        <end position="18"/>
    </location>
</feature>
<dbReference type="AlphaFoldDB" id="A0A671KDM5"/>
<evidence type="ECO:0000256" key="2">
    <source>
        <dbReference type="ARBA" id="ARBA00022490"/>
    </source>
</evidence>
<evidence type="ECO:0000256" key="3">
    <source>
        <dbReference type="ARBA" id="ARBA00022553"/>
    </source>
</evidence>
<keyword evidence="9" id="KW-1185">Reference proteome</keyword>
<dbReference type="SUPFAM" id="SSF48726">
    <property type="entry name" value="Immunoglobulin"/>
    <property type="match status" value="1"/>
</dbReference>
<dbReference type="Ensembl" id="ENSSANT00000006070.1">
    <property type="protein sequence ID" value="ENSSANP00000005639.1"/>
    <property type="gene ID" value="ENSSANG00000003147.1"/>
</dbReference>
<dbReference type="InterPro" id="IPR003599">
    <property type="entry name" value="Ig_sub"/>
</dbReference>
<organism evidence="8 9">
    <name type="scientific">Sinocyclocheilus anshuiensis</name>
    <dbReference type="NCBI Taxonomy" id="1608454"/>
    <lineage>
        <taxon>Eukaryota</taxon>
        <taxon>Metazoa</taxon>
        <taxon>Chordata</taxon>
        <taxon>Craniata</taxon>
        <taxon>Vertebrata</taxon>
        <taxon>Euteleostomi</taxon>
        <taxon>Actinopterygii</taxon>
        <taxon>Neopterygii</taxon>
        <taxon>Teleostei</taxon>
        <taxon>Ostariophysi</taxon>
        <taxon>Cypriniformes</taxon>
        <taxon>Cyprinidae</taxon>
        <taxon>Cyprininae</taxon>
        <taxon>Sinocyclocheilus</taxon>
    </lineage>
</organism>
<evidence type="ECO:0000256" key="1">
    <source>
        <dbReference type="ARBA" id="ARBA00004496"/>
    </source>
</evidence>
<reference evidence="8" key="2">
    <citation type="submission" date="2025-09" db="UniProtKB">
        <authorList>
            <consortium name="Ensembl"/>
        </authorList>
    </citation>
    <scope>IDENTIFICATION</scope>
</reference>
<dbReference type="SMART" id="SM00408">
    <property type="entry name" value="IGc2"/>
    <property type="match status" value="1"/>
</dbReference>
<dbReference type="InterPro" id="IPR007110">
    <property type="entry name" value="Ig-like_dom"/>
</dbReference>
<dbReference type="PANTHER" id="PTHR35971:SF4">
    <property type="entry name" value="OBSCURIN"/>
    <property type="match status" value="1"/>
</dbReference>
<dbReference type="GO" id="GO:0005737">
    <property type="term" value="C:cytoplasm"/>
    <property type="evidence" value="ECO:0007669"/>
    <property type="project" value="UniProtKB-SubCell"/>
</dbReference>
<keyword evidence="6" id="KW-0732">Signal</keyword>
<feature type="chain" id="PRO_5025513905" description="Ig-like domain-containing protein" evidence="6">
    <location>
        <begin position="19"/>
        <end position="209"/>
    </location>
</feature>
<evidence type="ECO:0000256" key="5">
    <source>
        <dbReference type="ARBA" id="ARBA00023319"/>
    </source>
</evidence>
<dbReference type="Proteomes" id="UP000472260">
    <property type="component" value="Unassembled WGS sequence"/>
</dbReference>
<dbReference type="FunFam" id="2.60.40.10:FF:000032">
    <property type="entry name" value="palladin isoform X1"/>
    <property type="match status" value="1"/>
</dbReference>
<dbReference type="PROSITE" id="PS50835">
    <property type="entry name" value="IG_LIKE"/>
    <property type="match status" value="1"/>
</dbReference>
<keyword evidence="3" id="KW-0597">Phosphoprotein</keyword>
<comment type="subcellular location">
    <subcellularLocation>
        <location evidence="1">Cytoplasm</location>
    </subcellularLocation>
</comment>
<protein>
    <recommendedName>
        <fullName evidence="7">Ig-like domain-containing protein</fullName>
    </recommendedName>
</protein>
<evidence type="ECO:0000313" key="9">
    <source>
        <dbReference type="Proteomes" id="UP000472260"/>
    </source>
</evidence>
<keyword evidence="4" id="KW-1015">Disulfide bond</keyword>
<dbReference type="InterPro" id="IPR013098">
    <property type="entry name" value="Ig_I-set"/>
</dbReference>
<dbReference type="Pfam" id="PF07679">
    <property type="entry name" value="I-set"/>
    <property type="match status" value="1"/>
</dbReference>
<feature type="domain" description="Ig-like" evidence="7">
    <location>
        <begin position="63"/>
        <end position="143"/>
    </location>
</feature>
<evidence type="ECO:0000259" key="7">
    <source>
        <dbReference type="PROSITE" id="PS50835"/>
    </source>
</evidence>